<reference evidence="2 3" key="1">
    <citation type="submission" date="2016-11" db="EMBL/GenBank/DDBJ databases">
        <title>Paenibacillus species isolates.</title>
        <authorList>
            <person name="Beno S.M."/>
        </authorList>
    </citation>
    <scope>NUCLEOTIDE SEQUENCE [LARGE SCALE GENOMIC DNA]</scope>
    <source>
        <strain evidence="2 3">FSL F4-0100</strain>
    </source>
</reference>
<keyword evidence="1" id="KW-0812">Transmembrane</keyword>
<feature type="transmembrane region" description="Helical" evidence="1">
    <location>
        <begin position="64"/>
        <end position="84"/>
    </location>
</feature>
<feature type="transmembrane region" description="Helical" evidence="1">
    <location>
        <begin position="141"/>
        <end position="165"/>
    </location>
</feature>
<feature type="transmembrane region" description="Helical" evidence="1">
    <location>
        <begin position="209"/>
        <end position="229"/>
    </location>
</feature>
<feature type="transmembrane region" description="Helical" evidence="1">
    <location>
        <begin position="96"/>
        <end position="120"/>
    </location>
</feature>
<dbReference type="STRING" id="1401.BK123_01595"/>
<evidence type="ECO:0000313" key="2">
    <source>
        <dbReference type="EMBL" id="OME96316.1"/>
    </source>
</evidence>
<comment type="caution">
    <text evidence="2">The sequence shown here is derived from an EMBL/GenBank/DDBJ whole genome shotgun (WGS) entry which is preliminary data.</text>
</comment>
<feature type="transmembrane region" description="Helical" evidence="1">
    <location>
        <begin position="351"/>
        <end position="370"/>
    </location>
</feature>
<feature type="transmembrane region" description="Helical" evidence="1">
    <location>
        <begin position="171"/>
        <end position="197"/>
    </location>
</feature>
<feature type="transmembrane region" description="Helical" evidence="1">
    <location>
        <begin position="432"/>
        <end position="450"/>
    </location>
</feature>
<feature type="transmembrane region" description="Helical" evidence="1">
    <location>
        <begin position="456"/>
        <end position="475"/>
    </location>
</feature>
<accession>A0A1R1B873</accession>
<keyword evidence="1" id="KW-1133">Transmembrane helix</keyword>
<dbReference type="Proteomes" id="UP000187074">
    <property type="component" value="Unassembled WGS sequence"/>
</dbReference>
<evidence type="ECO:0000256" key="1">
    <source>
        <dbReference type="SAM" id="Phobius"/>
    </source>
</evidence>
<feature type="transmembrane region" description="Helical" evidence="1">
    <location>
        <begin position="382"/>
        <end position="403"/>
    </location>
</feature>
<protein>
    <submittedName>
        <fullName evidence="2">Uncharacterized protein</fullName>
    </submittedName>
</protein>
<keyword evidence="1" id="KW-0472">Membrane</keyword>
<dbReference type="EMBL" id="MRTF01000001">
    <property type="protein sequence ID" value="OME96316.1"/>
    <property type="molecule type" value="Genomic_DNA"/>
</dbReference>
<organism evidence="2 3">
    <name type="scientific">Paenibacillus lautus</name>
    <name type="common">Bacillus lautus</name>
    <dbReference type="NCBI Taxonomy" id="1401"/>
    <lineage>
        <taxon>Bacteria</taxon>
        <taxon>Bacillati</taxon>
        <taxon>Bacillota</taxon>
        <taxon>Bacilli</taxon>
        <taxon>Bacillales</taxon>
        <taxon>Paenibacillaceae</taxon>
        <taxon>Paenibacillus</taxon>
    </lineage>
</organism>
<feature type="transmembrane region" description="Helical" evidence="1">
    <location>
        <begin position="269"/>
        <end position="291"/>
    </location>
</feature>
<dbReference type="RefSeq" id="WP_076320686.1">
    <property type="nucleotide sequence ID" value="NZ_MRTF01000001.1"/>
</dbReference>
<feature type="transmembrane region" description="Helical" evidence="1">
    <location>
        <begin position="521"/>
        <end position="539"/>
    </location>
</feature>
<gene>
    <name evidence="2" type="ORF">BK123_01595</name>
</gene>
<feature type="transmembrane region" description="Helical" evidence="1">
    <location>
        <begin position="496"/>
        <end position="515"/>
    </location>
</feature>
<feature type="transmembrane region" description="Helical" evidence="1">
    <location>
        <begin position="244"/>
        <end position="262"/>
    </location>
</feature>
<dbReference type="OrthoDB" id="2659138at2"/>
<dbReference type="AlphaFoldDB" id="A0A1R1B873"/>
<evidence type="ECO:0000313" key="3">
    <source>
        <dbReference type="Proteomes" id="UP000187074"/>
    </source>
</evidence>
<name>A0A1R1B873_PAELA</name>
<sequence>MAGSDSSFRMLKILDRFQGIISRLGVDYKTLRRILHVKLLMDSRRAPVILSSSNRKKEEQDKNLFVSSLWLYGLIGLVLTPFVFWSDPEYLMPMSILSAILMFLIMSSMISDFSSVLLDVRDRSILMTKPIDGRTVGLARSIHAGIYLLLLTGALSAGSLVVGLIKHGVLFFLIYILELILMNMLILVSTSLVYLLLLKYWDGEKLKDLINYVQIGLSATLAIGYQFVIRSFDLIDFHLVFKPAWWQILLPPVWFAAPYEWLFGEGSRWLAVLSLLAIFVPIVLMIVYVRYIPSFEQHLEKLAHSEAGKGRERGRLDRFLAKRVCGSRTEQACFRLSASMLKNEREFKLKVYPTLGLSVLLPYLFFVSTIRNSSLAEISQGSSYYVLHSMLIMIITVVMMLKFSGKPKAFWLFGAAPMSSMNPLYKGALKAFAVKMFVPLFIVNAIVFLIVFGTRIMPDILIILLTGLVLIPLSAKAILRNPPFSQAFNMAQQKDGWWVLLFFFVIGGLCGLHYASSTIPYGMLAYILALLVANGLAWTKLYK</sequence>
<proteinExistence type="predicted"/>